<evidence type="ECO:0000256" key="19">
    <source>
        <dbReference type="SAM" id="SignalP"/>
    </source>
</evidence>
<comment type="subcellular location">
    <subcellularLocation>
        <location evidence="1">Endoplasmic reticulum</location>
    </subcellularLocation>
    <subcellularLocation>
        <location evidence="2">Golgi apparatus</location>
    </subcellularLocation>
</comment>
<evidence type="ECO:0000256" key="9">
    <source>
        <dbReference type="ARBA" id="ARBA00023034"/>
    </source>
</evidence>
<gene>
    <name evidence="21" type="primary">LOC108735477</name>
</gene>
<name>A0A1W4WSE4_AGRPL</name>
<dbReference type="GO" id="GO:0005794">
    <property type="term" value="C:Golgi apparatus"/>
    <property type="evidence" value="ECO:0007669"/>
    <property type="project" value="UniProtKB-SubCell"/>
</dbReference>
<sequence>MTINGFLIVICIFLKGILQCVLCQEDDYCNKKGFCEVDLVSFRYLFYDVNPPEGFNLRRDVYLRFAVFANKMKNSKNENLRNIKLVLPPWSNLYHWNTDLPDKQFPWSYFFDLESLKKFAPVIEMHEFFQDLGPRYTKVNIDAVYILQHFEDMFKTNNFEDRMLIEPCQNVIQTSFFYYENITSTNIKCLSFHGKVSDLSKLLRDSTYRTILFDHAEVALHDWFGDRLYWQARRSMRFNRELVEIANIFRENFLNSTDMFDNTIRPLDWREERVKRDAKGGPYLSVHMRRRDFVRGRSRQVPTLKHASKQINNLLEKLDLNTVFIATDSPDKEYHMLKKLISEKYNVVRYNAVPEIEKKYGSGGVAIIDQIICSHARYFIGTYESTFSFRIQEEREIIGFPEVTTFKRLCGDDEGENCDNMSVWKIVI</sequence>
<accession>A0A1W4WSE4</accession>
<dbReference type="FunCoup" id="A0A1W4WSE4">
    <property type="interactions" value="779"/>
</dbReference>
<feature type="chain" id="PRO_5010717348" description="GDP-fucose protein O-fucosyltransferase 2" evidence="19">
    <location>
        <begin position="24"/>
        <end position="428"/>
    </location>
</feature>
<evidence type="ECO:0000256" key="7">
    <source>
        <dbReference type="ARBA" id="ARBA00022729"/>
    </source>
</evidence>
<dbReference type="PANTHER" id="PTHR13398">
    <property type="entry name" value="GDP-FUCOSE PROTEIN O-FUCOSYLTRANSFERASE 2"/>
    <property type="match status" value="1"/>
</dbReference>
<keyword evidence="11" id="KW-0325">Glycoprotein</keyword>
<organism evidence="20 21">
    <name type="scientific">Agrilus planipennis</name>
    <name type="common">Emerald ash borer</name>
    <name type="synonym">Agrilus marcopoli</name>
    <dbReference type="NCBI Taxonomy" id="224129"/>
    <lineage>
        <taxon>Eukaryota</taxon>
        <taxon>Metazoa</taxon>
        <taxon>Ecdysozoa</taxon>
        <taxon>Arthropoda</taxon>
        <taxon>Hexapoda</taxon>
        <taxon>Insecta</taxon>
        <taxon>Pterygota</taxon>
        <taxon>Neoptera</taxon>
        <taxon>Endopterygota</taxon>
        <taxon>Coleoptera</taxon>
        <taxon>Polyphaga</taxon>
        <taxon>Elateriformia</taxon>
        <taxon>Buprestoidea</taxon>
        <taxon>Buprestidae</taxon>
        <taxon>Agrilinae</taxon>
        <taxon>Agrilus</taxon>
    </lineage>
</organism>
<proteinExistence type="inferred from homology"/>
<comment type="catalytic activity">
    <reaction evidence="18">
        <text>L-seryl-[protein] + GDP-beta-L-fucose = 3-O-(alpha-L-fucosyl)-L-seryl-[protein] + GDP + H(+)</text>
        <dbReference type="Rhea" id="RHEA:63644"/>
        <dbReference type="Rhea" id="RHEA-COMP:9863"/>
        <dbReference type="Rhea" id="RHEA-COMP:17914"/>
        <dbReference type="ChEBI" id="CHEBI:15378"/>
        <dbReference type="ChEBI" id="CHEBI:29999"/>
        <dbReference type="ChEBI" id="CHEBI:57273"/>
        <dbReference type="ChEBI" id="CHEBI:58189"/>
        <dbReference type="ChEBI" id="CHEBI:189632"/>
        <dbReference type="EC" id="2.4.1.221"/>
    </reaction>
    <physiologicalReaction direction="left-to-right" evidence="18">
        <dbReference type="Rhea" id="RHEA:63645"/>
    </physiologicalReaction>
</comment>
<dbReference type="Gene3D" id="3.40.50.11350">
    <property type="match status" value="1"/>
</dbReference>
<protein>
    <recommendedName>
        <fullName evidence="15">GDP-fucose protein O-fucosyltransferase 2</fullName>
        <ecNumber evidence="4">2.4.1.221</ecNumber>
    </recommendedName>
    <alternativeName>
        <fullName evidence="16">Peptide-O-fucosyltransferase 2</fullName>
    </alternativeName>
</protein>
<evidence type="ECO:0000256" key="1">
    <source>
        <dbReference type="ARBA" id="ARBA00004240"/>
    </source>
</evidence>
<dbReference type="Gene3D" id="3.40.50.11340">
    <property type="match status" value="1"/>
</dbReference>
<keyword evidence="6" id="KW-0808">Transferase</keyword>
<evidence type="ECO:0000256" key="15">
    <source>
        <dbReference type="ARBA" id="ARBA00026232"/>
    </source>
</evidence>
<evidence type="ECO:0000256" key="2">
    <source>
        <dbReference type="ARBA" id="ARBA00004555"/>
    </source>
</evidence>
<keyword evidence="10" id="KW-1015">Disulfide bond</keyword>
<evidence type="ECO:0000313" key="20">
    <source>
        <dbReference type="Proteomes" id="UP000192223"/>
    </source>
</evidence>
<dbReference type="KEGG" id="apln:108735477"/>
<comment type="pathway">
    <text evidence="3">Protein modification; protein glycosylation.</text>
</comment>
<dbReference type="AlphaFoldDB" id="A0A1W4WSE4"/>
<evidence type="ECO:0000256" key="13">
    <source>
        <dbReference type="ARBA" id="ARBA00023277"/>
    </source>
</evidence>
<keyword evidence="13" id="KW-0119">Carbohydrate metabolism</keyword>
<evidence type="ECO:0000256" key="5">
    <source>
        <dbReference type="ARBA" id="ARBA00022676"/>
    </source>
</evidence>
<dbReference type="Proteomes" id="UP000192223">
    <property type="component" value="Unplaced"/>
</dbReference>
<comment type="similarity">
    <text evidence="14">Belongs to the glycosyltransferase 68 family.</text>
</comment>
<dbReference type="GO" id="GO:0005783">
    <property type="term" value="C:endoplasmic reticulum"/>
    <property type="evidence" value="ECO:0007669"/>
    <property type="project" value="UniProtKB-SubCell"/>
</dbReference>
<dbReference type="GeneID" id="108735477"/>
<dbReference type="InterPro" id="IPR019378">
    <property type="entry name" value="GDP-Fuc_O-FucTrfase"/>
</dbReference>
<evidence type="ECO:0000256" key="3">
    <source>
        <dbReference type="ARBA" id="ARBA00004922"/>
    </source>
</evidence>
<keyword evidence="12" id="KW-0294">Fucose metabolism</keyword>
<evidence type="ECO:0000256" key="16">
    <source>
        <dbReference type="ARBA" id="ARBA00033083"/>
    </source>
</evidence>
<keyword evidence="8" id="KW-0256">Endoplasmic reticulum</keyword>
<evidence type="ECO:0000256" key="8">
    <source>
        <dbReference type="ARBA" id="ARBA00022824"/>
    </source>
</evidence>
<dbReference type="CDD" id="cd11298">
    <property type="entry name" value="O-FucT-2"/>
    <property type="match status" value="1"/>
</dbReference>
<keyword evidence="7 19" id="KW-0732">Signal</keyword>
<reference evidence="21" key="1">
    <citation type="submission" date="2025-08" db="UniProtKB">
        <authorList>
            <consortium name="RefSeq"/>
        </authorList>
    </citation>
    <scope>IDENTIFICATION</scope>
    <source>
        <tissue evidence="21">Entire body</tissue>
    </source>
</reference>
<dbReference type="RefSeq" id="XP_018322950.1">
    <property type="nucleotide sequence ID" value="XM_018467448.1"/>
</dbReference>
<keyword evidence="20" id="KW-1185">Reference proteome</keyword>
<dbReference type="InterPro" id="IPR045130">
    <property type="entry name" value="OFUT2-like"/>
</dbReference>
<dbReference type="OrthoDB" id="422368at2759"/>
<feature type="signal peptide" evidence="19">
    <location>
        <begin position="1"/>
        <end position="23"/>
    </location>
</feature>
<dbReference type="STRING" id="224129.A0A1W4WSE4"/>
<comment type="catalytic activity">
    <reaction evidence="17">
        <text>L-threonyl-[protein] + GDP-beta-L-fucose = 3-O-(alpha-L-fucosyl)-L-threonyl-[protein] + GDP + H(+)</text>
        <dbReference type="Rhea" id="RHEA:70491"/>
        <dbReference type="Rhea" id="RHEA-COMP:11060"/>
        <dbReference type="Rhea" id="RHEA-COMP:17915"/>
        <dbReference type="ChEBI" id="CHEBI:15378"/>
        <dbReference type="ChEBI" id="CHEBI:30013"/>
        <dbReference type="ChEBI" id="CHEBI:57273"/>
        <dbReference type="ChEBI" id="CHEBI:58189"/>
        <dbReference type="ChEBI" id="CHEBI:189631"/>
        <dbReference type="EC" id="2.4.1.221"/>
    </reaction>
    <physiologicalReaction direction="left-to-right" evidence="17">
        <dbReference type="Rhea" id="RHEA:70492"/>
    </physiologicalReaction>
</comment>
<dbReference type="FunFam" id="3.40.50.11350:FF:000002">
    <property type="entry name" value="GDP-fucose protein O-fucosyltransferase 2"/>
    <property type="match status" value="1"/>
</dbReference>
<dbReference type="Pfam" id="PF10250">
    <property type="entry name" value="O-FucT"/>
    <property type="match status" value="1"/>
</dbReference>
<evidence type="ECO:0000313" key="21">
    <source>
        <dbReference type="RefSeq" id="XP_018322950.1"/>
    </source>
</evidence>
<dbReference type="GO" id="GO:0006004">
    <property type="term" value="P:fucose metabolic process"/>
    <property type="evidence" value="ECO:0007669"/>
    <property type="project" value="UniProtKB-KW"/>
</dbReference>
<evidence type="ECO:0000256" key="18">
    <source>
        <dbReference type="ARBA" id="ARBA00048647"/>
    </source>
</evidence>
<evidence type="ECO:0000256" key="4">
    <source>
        <dbReference type="ARBA" id="ARBA00012196"/>
    </source>
</evidence>
<evidence type="ECO:0000256" key="10">
    <source>
        <dbReference type="ARBA" id="ARBA00023157"/>
    </source>
</evidence>
<evidence type="ECO:0000256" key="14">
    <source>
        <dbReference type="ARBA" id="ARBA00025803"/>
    </source>
</evidence>
<evidence type="ECO:0000256" key="17">
    <source>
        <dbReference type="ARBA" id="ARBA00047273"/>
    </source>
</evidence>
<dbReference type="InParanoid" id="A0A1W4WSE4"/>
<keyword evidence="9" id="KW-0333">Golgi apparatus</keyword>
<keyword evidence="5" id="KW-0328">Glycosyltransferase</keyword>
<dbReference type="GO" id="GO:0046922">
    <property type="term" value="F:peptide-O-fucosyltransferase activity"/>
    <property type="evidence" value="ECO:0007669"/>
    <property type="project" value="UniProtKB-EC"/>
</dbReference>
<evidence type="ECO:0000256" key="12">
    <source>
        <dbReference type="ARBA" id="ARBA00023253"/>
    </source>
</evidence>
<evidence type="ECO:0000256" key="6">
    <source>
        <dbReference type="ARBA" id="ARBA00022679"/>
    </source>
</evidence>
<dbReference type="EC" id="2.4.1.221" evidence="4"/>
<evidence type="ECO:0000256" key="11">
    <source>
        <dbReference type="ARBA" id="ARBA00023180"/>
    </source>
</evidence>
<dbReference type="PANTHER" id="PTHR13398:SF0">
    <property type="entry name" value="GDP-FUCOSE PROTEIN O-FUCOSYLTRANSFERASE 2"/>
    <property type="match status" value="1"/>
</dbReference>